<evidence type="ECO:0000313" key="3">
    <source>
        <dbReference type="Proteomes" id="UP000236919"/>
    </source>
</evidence>
<dbReference type="EMBL" id="PQFZ01000020">
    <property type="protein sequence ID" value="POR47186.1"/>
    <property type="molecule type" value="Genomic_DNA"/>
</dbReference>
<dbReference type="SUPFAM" id="SSF51556">
    <property type="entry name" value="Metallo-dependent hydrolases"/>
    <property type="match status" value="1"/>
</dbReference>
<dbReference type="AlphaFoldDB" id="A0A2S4LXL4"/>
<proteinExistence type="predicted"/>
<gene>
    <name evidence="2" type="ORF">CYD53_12076</name>
</gene>
<evidence type="ECO:0000259" key="1">
    <source>
        <dbReference type="Pfam" id="PF01979"/>
    </source>
</evidence>
<dbReference type="InterPro" id="IPR006680">
    <property type="entry name" value="Amidohydro-rel"/>
</dbReference>
<feature type="domain" description="Amidohydrolase-related" evidence="1">
    <location>
        <begin position="286"/>
        <end position="395"/>
    </location>
</feature>
<dbReference type="PANTHER" id="PTHR43135">
    <property type="entry name" value="ALPHA-D-RIBOSE 1-METHYLPHOSPHONATE 5-TRIPHOSPHATE DIPHOSPHATASE"/>
    <property type="match status" value="1"/>
</dbReference>
<organism evidence="2 3">
    <name type="scientific">Bosea psychrotolerans</name>
    <dbReference type="NCBI Taxonomy" id="1871628"/>
    <lineage>
        <taxon>Bacteria</taxon>
        <taxon>Pseudomonadati</taxon>
        <taxon>Pseudomonadota</taxon>
        <taxon>Alphaproteobacteria</taxon>
        <taxon>Hyphomicrobiales</taxon>
        <taxon>Boseaceae</taxon>
        <taxon>Bosea</taxon>
    </lineage>
</organism>
<reference evidence="2 3" key="1">
    <citation type="submission" date="2018-01" db="EMBL/GenBank/DDBJ databases">
        <title>Genomic Encyclopedia of Type Strains, Phase III (KMG-III): the genomes of soil and plant-associated and newly described type strains.</title>
        <authorList>
            <person name="Whitman W."/>
        </authorList>
    </citation>
    <scope>NUCLEOTIDE SEQUENCE [LARGE SCALE GENOMIC DNA]</scope>
    <source>
        <strain evidence="2 3">1131</strain>
    </source>
</reference>
<sequence>MSRGDRHGLGIVMSAGAAPLRLLRAPEVFAPAAIGSQEILIGGGRILAIGPDLAATATLPGLVEVVRLPAGKLVPGLIDQHVHFIGGGEGDGPHARMPELSFEAFASAGVTTAVGLLGSEIEAKTLPLLLRKAHELDRAGLTSFIYSGAMALPAPCLTQSVRSDIVLVDKVIGAKSAIAERAFPNLDFPGFAALAGELAQAKAMSGKAAVLHLHVGRLQSGLTTLFDLVESMDFPPAQAVPTHVNRSPDGSPVFEQGIRFANAGGIIDFTCCLGPRDGIPAGLDAVEAVQRALDAGVPEDRITLSSDAGVAVPAAGGQGGFVAVPPSILFRDLKRLATEGGLGWAQALPFVTSNVARVLGLAGRKGGIAPGMDADLVFIGEDDRIAWVMSSGRLVFSRADDANQ</sequence>
<dbReference type="PANTHER" id="PTHR43135:SF3">
    <property type="entry name" value="ALPHA-D-RIBOSE 1-METHYLPHOSPHONATE 5-TRIPHOSPHATE DIPHOSPHATASE"/>
    <property type="match status" value="1"/>
</dbReference>
<accession>A0A2S4LXL4</accession>
<dbReference type="Pfam" id="PF01979">
    <property type="entry name" value="Amidohydro_1"/>
    <property type="match status" value="1"/>
</dbReference>
<keyword evidence="3" id="KW-1185">Reference proteome</keyword>
<dbReference type="Proteomes" id="UP000236919">
    <property type="component" value="Unassembled WGS sequence"/>
</dbReference>
<dbReference type="InterPro" id="IPR032466">
    <property type="entry name" value="Metal_Hydrolase"/>
</dbReference>
<dbReference type="RefSeq" id="WP_210202426.1">
    <property type="nucleotide sequence ID" value="NZ_PQFZ01000020.1"/>
</dbReference>
<evidence type="ECO:0000313" key="2">
    <source>
        <dbReference type="EMBL" id="POR47186.1"/>
    </source>
</evidence>
<comment type="caution">
    <text evidence="2">The sequence shown here is derived from an EMBL/GenBank/DDBJ whole genome shotgun (WGS) entry which is preliminary data.</text>
</comment>
<dbReference type="InterPro" id="IPR051781">
    <property type="entry name" value="Metallo-dep_Hydrolase"/>
</dbReference>
<dbReference type="InterPro" id="IPR011059">
    <property type="entry name" value="Metal-dep_hydrolase_composite"/>
</dbReference>
<dbReference type="GO" id="GO:0016810">
    <property type="term" value="F:hydrolase activity, acting on carbon-nitrogen (but not peptide) bonds"/>
    <property type="evidence" value="ECO:0007669"/>
    <property type="project" value="InterPro"/>
</dbReference>
<dbReference type="SUPFAM" id="SSF51338">
    <property type="entry name" value="Composite domain of metallo-dependent hydrolases"/>
    <property type="match status" value="1"/>
</dbReference>
<dbReference type="Gene3D" id="2.30.40.10">
    <property type="entry name" value="Urease, subunit C, domain 1"/>
    <property type="match status" value="1"/>
</dbReference>
<protein>
    <submittedName>
        <fullName evidence="2">Beta-aspartyl-dipeptidase (Metallo-type)</fullName>
    </submittedName>
</protein>
<dbReference type="Gene3D" id="3.20.20.140">
    <property type="entry name" value="Metal-dependent hydrolases"/>
    <property type="match status" value="1"/>
</dbReference>
<name>A0A2S4LXL4_9HYPH</name>